<dbReference type="RefSeq" id="WP_151865389.1">
    <property type="nucleotide sequence ID" value="NZ_WBZB01000014.1"/>
</dbReference>
<keyword evidence="5 10" id="KW-1133">Transmembrane helix</keyword>
<evidence type="ECO:0000256" key="5">
    <source>
        <dbReference type="ARBA" id="ARBA00022989"/>
    </source>
</evidence>
<feature type="transmembrane region" description="Helical" evidence="10">
    <location>
        <begin position="49"/>
        <end position="73"/>
    </location>
</feature>
<keyword evidence="9 10" id="KW-1208">Phospholipid metabolism</keyword>
<keyword evidence="2 10" id="KW-0444">Lipid biosynthesis</keyword>
<feature type="transmembrane region" description="Helical" evidence="10">
    <location>
        <begin position="145"/>
        <end position="164"/>
    </location>
</feature>
<dbReference type="HAMAP" id="MF_01043">
    <property type="entry name" value="PlsY"/>
    <property type="match status" value="1"/>
</dbReference>
<dbReference type="InterPro" id="IPR003811">
    <property type="entry name" value="G3P_acylTferase_PlsY"/>
</dbReference>
<comment type="similarity">
    <text evidence="10">Belongs to the PlsY family.</text>
</comment>
<keyword evidence="12" id="KW-1185">Reference proteome</keyword>
<keyword evidence="6 10" id="KW-0443">Lipid metabolism</keyword>
<keyword evidence="1 10" id="KW-1003">Cell membrane</keyword>
<evidence type="ECO:0000313" key="11">
    <source>
        <dbReference type="EMBL" id="KAB3531110.1"/>
    </source>
</evidence>
<organism evidence="11 12">
    <name type="scientific">Alkaliphilus serpentinus</name>
    <dbReference type="NCBI Taxonomy" id="1482731"/>
    <lineage>
        <taxon>Bacteria</taxon>
        <taxon>Bacillati</taxon>
        <taxon>Bacillota</taxon>
        <taxon>Clostridia</taxon>
        <taxon>Peptostreptococcales</taxon>
        <taxon>Natronincolaceae</taxon>
        <taxon>Alkaliphilus</taxon>
    </lineage>
</organism>
<evidence type="ECO:0000256" key="9">
    <source>
        <dbReference type="ARBA" id="ARBA00023264"/>
    </source>
</evidence>
<dbReference type="GO" id="GO:0008654">
    <property type="term" value="P:phospholipid biosynthetic process"/>
    <property type="evidence" value="ECO:0007669"/>
    <property type="project" value="UniProtKB-UniRule"/>
</dbReference>
<protein>
    <recommendedName>
        <fullName evidence="10">Glycerol-3-phosphate acyltransferase</fullName>
    </recommendedName>
    <alternativeName>
        <fullName evidence="10">Acyl-PO4 G3P acyltransferase</fullName>
    </alternativeName>
    <alternativeName>
        <fullName evidence="10">Acyl-phosphate--glycerol-3-phosphate acyltransferase</fullName>
    </alternativeName>
    <alternativeName>
        <fullName evidence="10">G3P acyltransferase</fullName>
        <shortName evidence="10">GPAT</shortName>
        <ecNumber evidence="10">2.3.1.275</ecNumber>
    </alternativeName>
    <alternativeName>
        <fullName evidence="10">Lysophosphatidic acid synthase</fullName>
        <shortName evidence="10">LPA synthase</shortName>
    </alternativeName>
</protein>
<dbReference type="OrthoDB" id="9777124at2"/>
<evidence type="ECO:0000256" key="6">
    <source>
        <dbReference type="ARBA" id="ARBA00023098"/>
    </source>
</evidence>
<dbReference type="EC" id="2.3.1.275" evidence="10"/>
<dbReference type="EMBL" id="WBZB01000014">
    <property type="protein sequence ID" value="KAB3531110.1"/>
    <property type="molecule type" value="Genomic_DNA"/>
</dbReference>
<evidence type="ECO:0000256" key="3">
    <source>
        <dbReference type="ARBA" id="ARBA00022679"/>
    </source>
</evidence>
<comment type="subunit">
    <text evidence="10">Probably interacts with PlsX.</text>
</comment>
<evidence type="ECO:0000256" key="10">
    <source>
        <dbReference type="HAMAP-Rule" id="MF_01043"/>
    </source>
</evidence>
<accession>A0A833HPN7</accession>
<dbReference type="PANTHER" id="PTHR30309:SF0">
    <property type="entry name" value="GLYCEROL-3-PHOSPHATE ACYLTRANSFERASE-RELATED"/>
    <property type="match status" value="1"/>
</dbReference>
<feature type="transmembrane region" description="Helical" evidence="10">
    <location>
        <begin position="85"/>
        <end position="105"/>
    </location>
</feature>
<dbReference type="GO" id="GO:0043772">
    <property type="term" value="F:acyl-phosphate glycerol-3-phosphate acyltransferase activity"/>
    <property type="evidence" value="ECO:0007669"/>
    <property type="project" value="UniProtKB-UniRule"/>
</dbReference>
<name>A0A833HPN7_9FIRM</name>
<keyword evidence="11" id="KW-0012">Acyltransferase</keyword>
<keyword evidence="4 10" id="KW-0812">Transmembrane</keyword>
<sequence>MLTAIIFAIASGYFIGSLQPAYILGKVIKNIDIRKGGSGNSGASNAVILLGWKFGVVVALIDIGKGFFSLFLIKSLFSDVLGDQLPFFLLFNGLFVILGHNHPFYMEFKGGKGTASLVGLLLALDYRIAIIGILAILVVTILTDYIALGTIALVLSFFFSAIYYKYDAGVVTITLLLACMSIYKHIPNIEKIRLGKETGLRKTFKKI</sequence>
<comment type="pathway">
    <text evidence="10">Lipid metabolism; phospholipid metabolism.</text>
</comment>
<comment type="subcellular location">
    <subcellularLocation>
        <location evidence="10">Cell membrane</location>
        <topology evidence="10">Multi-pass membrane protein</topology>
    </subcellularLocation>
</comment>
<dbReference type="GO" id="GO:0005886">
    <property type="term" value="C:plasma membrane"/>
    <property type="evidence" value="ECO:0007669"/>
    <property type="project" value="UniProtKB-SubCell"/>
</dbReference>
<dbReference type="Proteomes" id="UP000465601">
    <property type="component" value="Unassembled WGS sequence"/>
</dbReference>
<evidence type="ECO:0000256" key="8">
    <source>
        <dbReference type="ARBA" id="ARBA00023209"/>
    </source>
</evidence>
<reference evidence="11 12" key="1">
    <citation type="submission" date="2019-10" db="EMBL/GenBank/DDBJ databases">
        <title>Alkaliphilus serpentinus sp. nov. and Alkaliphilus pronyensis sp. nov., two novel anaerobic alkaliphilic species isolated from the serpentinized-hosted hydrothermal field of the Prony Bay (New Caledonia).</title>
        <authorList>
            <person name="Postec A."/>
        </authorList>
    </citation>
    <scope>NUCLEOTIDE SEQUENCE [LARGE SCALE GENOMIC DNA]</scope>
    <source>
        <strain evidence="11 12">LacT</strain>
    </source>
</reference>
<dbReference type="UniPathway" id="UPA00085"/>
<evidence type="ECO:0000313" key="12">
    <source>
        <dbReference type="Proteomes" id="UP000465601"/>
    </source>
</evidence>
<evidence type="ECO:0000256" key="1">
    <source>
        <dbReference type="ARBA" id="ARBA00022475"/>
    </source>
</evidence>
<comment type="caution">
    <text evidence="11">The sequence shown here is derived from an EMBL/GenBank/DDBJ whole genome shotgun (WGS) entry which is preliminary data.</text>
</comment>
<evidence type="ECO:0000256" key="4">
    <source>
        <dbReference type="ARBA" id="ARBA00022692"/>
    </source>
</evidence>
<comment type="function">
    <text evidence="10">Catalyzes the transfer of an acyl group from acyl-phosphate (acyl-PO(4)) to glycerol-3-phosphate (G3P) to form lysophosphatidic acid (LPA). This enzyme utilizes acyl-phosphate as fatty acyl donor, but not acyl-CoA or acyl-ACP.</text>
</comment>
<keyword evidence="7 10" id="KW-0472">Membrane</keyword>
<gene>
    <name evidence="10" type="primary">plsY</name>
    <name evidence="11" type="ORF">F8153_05605</name>
</gene>
<feature type="transmembrane region" description="Helical" evidence="10">
    <location>
        <begin position="117"/>
        <end position="138"/>
    </location>
</feature>
<evidence type="ECO:0000256" key="7">
    <source>
        <dbReference type="ARBA" id="ARBA00023136"/>
    </source>
</evidence>
<keyword evidence="8 10" id="KW-0594">Phospholipid biosynthesis</keyword>
<dbReference type="SMART" id="SM01207">
    <property type="entry name" value="G3P_acyltransf"/>
    <property type="match status" value="1"/>
</dbReference>
<proteinExistence type="inferred from homology"/>
<dbReference type="Pfam" id="PF02660">
    <property type="entry name" value="G3P_acyltransf"/>
    <property type="match status" value="1"/>
</dbReference>
<keyword evidence="3 10" id="KW-0808">Transferase</keyword>
<dbReference type="PANTHER" id="PTHR30309">
    <property type="entry name" value="INNER MEMBRANE PROTEIN YGIH"/>
    <property type="match status" value="1"/>
</dbReference>
<dbReference type="AlphaFoldDB" id="A0A833HPN7"/>
<evidence type="ECO:0000256" key="2">
    <source>
        <dbReference type="ARBA" id="ARBA00022516"/>
    </source>
</evidence>
<comment type="catalytic activity">
    <reaction evidence="10">
        <text>an acyl phosphate + sn-glycerol 3-phosphate = a 1-acyl-sn-glycero-3-phosphate + phosphate</text>
        <dbReference type="Rhea" id="RHEA:34075"/>
        <dbReference type="ChEBI" id="CHEBI:43474"/>
        <dbReference type="ChEBI" id="CHEBI:57597"/>
        <dbReference type="ChEBI" id="CHEBI:57970"/>
        <dbReference type="ChEBI" id="CHEBI:59918"/>
        <dbReference type="EC" id="2.3.1.275"/>
    </reaction>
</comment>